<evidence type="ECO:0000256" key="5">
    <source>
        <dbReference type="ARBA" id="ARBA00044978"/>
    </source>
</evidence>
<dbReference type="InterPro" id="IPR020449">
    <property type="entry name" value="Tscrpt_reg_AraC-type_HTH"/>
</dbReference>
<dbReference type="PANTHER" id="PTHR43280">
    <property type="entry name" value="ARAC-FAMILY TRANSCRIPTIONAL REGULATOR"/>
    <property type="match status" value="1"/>
</dbReference>
<evidence type="ECO:0000313" key="7">
    <source>
        <dbReference type="EMBL" id="OAT29177.1"/>
    </source>
</evidence>
<dbReference type="PROSITE" id="PS01124">
    <property type="entry name" value="HTH_ARAC_FAMILY_2"/>
    <property type="match status" value="1"/>
</dbReference>
<dbReference type="InterPro" id="IPR018060">
    <property type="entry name" value="HTH_AraC"/>
</dbReference>
<comment type="caution">
    <text evidence="7">The sequence shown here is derived from an EMBL/GenBank/DDBJ whole genome shotgun (WGS) entry which is preliminary data.</text>
</comment>
<keyword evidence="4" id="KW-0804">Transcription</keyword>
<dbReference type="Gene3D" id="1.10.10.60">
    <property type="entry name" value="Homeodomain-like"/>
    <property type="match status" value="1"/>
</dbReference>
<dbReference type="InterPro" id="IPR009057">
    <property type="entry name" value="Homeodomain-like_sf"/>
</dbReference>
<gene>
    <name evidence="7" type="ORF">M976_01484</name>
</gene>
<proteinExistence type="predicted"/>
<evidence type="ECO:0000256" key="4">
    <source>
        <dbReference type="ARBA" id="ARBA00023163"/>
    </source>
</evidence>
<dbReference type="SUPFAM" id="SSF51215">
    <property type="entry name" value="Regulatory protein AraC"/>
    <property type="match status" value="1"/>
</dbReference>
<dbReference type="InterPro" id="IPR014710">
    <property type="entry name" value="RmlC-like_jellyroll"/>
</dbReference>
<keyword evidence="8" id="KW-1185">Reference proteome</keyword>
<keyword evidence="1" id="KW-0805">Transcription regulation</keyword>
<evidence type="ECO:0000256" key="1">
    <source>
        <dbReference type="ARBA" id="ARBA00023015"/>
    </source>
</evidence>
<dbReference type="EMBL" id="LXEQ01000027">
    <property type="protein sequence ID" value="OAT29177.1"/>
    <property type="molecule type" value="Genomic_DNA"/>
</dbReference>
<evidence type="ECO:0000259" key="6">
    <source>
        <dbReference type="PROSITE" id="PS01124"/>
    </source>
</evidence>
<keyword evidence="3" id="KW-0010">Activator</keyword>
<dbReference type="SMART" id="SM00342">
    <property type="entry name" value="HTH_ARAC"/>
    <property type="match status" value="1"/>
</dbReference>
<dbReference type="Gene3D" id="2.60.120.10">
    <property type="entry name" value="Jelly Rolls"/>
    <property type="match status" value="1"/>
</dbReference>
<feature type="domain" description="HTH araC/xylS-type" evidence="6">
    <location>
        <begin position="189"/>
        <end position="287"/>
    </location>
</feature>
<dbReference type="PRINTS" id="PR00032">
    <property type="entry name" value="HTHARAC"/>
</dbReference>
<dbReference type="SUPFAM" id="SSF46689">
    <property type="entry name" value="Homeodomain-like"/>
    <property type="match status" value="1"/>
</dbReference>
<dbReference type="RefSeq" id="WP_064543309.1">
    <property type="nucleotide sequence ID" value="NZ_LXEQ01000027.1"/>
</dbReference>
<accession>A0ABX2WAD6</accession>
<dbReference type="InterPro" id="IPR037923">
    <property type="entry name" value="HTH-like"/>
</dbReference>
<dbReference type="CDD" id="cd06999">
    <property type="entry name" value="cupin_HpaA-like_N"/>
    <property type="match status" value="1"/>
</dbReference>
<evidence type="ECO:0000256" key="3">
    <source>
        <dbReference type="ARBA" id="ARBA00023159"/>
    </source>
</evidence>
<dbReference type="InterPro" id="IPR047264">
    <property type="entry name" value="Cupin_HpaA-like_N"/>
</dbReference>
<organism evidence="7 8">
    <name type="scientific">Buttiauxella ferragutiae ATCC 51602</name>
    <dbReference type="NCBI Taxonomy" id="1354252"/>
    <lineage>
        <taxon>Bacteria</taxon>
        <taxon>Pseudomonadati</taxon>
        <taxon>Pseudomonadota</taxon>
        <taxon>Gammaproteobacteria</taxon>
        <taxon>Enterobacterales</taxon>
        <taxon>Enterobacteriaceae</taxon>
        <taxon>Buttiauxella</taxon>
    </lineage>
</organism>
<dbReference type="PANTHER" id="PTHR43280:SF32">
    <property type="entry name" value="TRANSCRIPTIONAL REGULATORY PROTEIN"/>
    <property type="match status" value="1"/>
</dbReference>
<evidence type="ECO:0000256" key="2">
    <source>
        <dbReference type="ARBA" id="ARBA00023125"/>
    </source>
</evidence>
<dbReference type="InterPro" id="IPR003313">
    <property type="entry name" value="AraC-bd"/>
</dbReference>
<keyword evidence="2" id="KW-0238">DNA-binding</keyword>
<name>A0ABX2WAD6_9ENTR</name>
<dbReference type="Pfam" id="PF12833">
    <property type="entry name" value="HTH_18"/>
    <property type="match status" value="1"/>
</dbReference>
<protein>
    <recommendedName>
        <fullName evidence="5">Arabinose operon regulatory protein</fullName>
    </recommendedName>
</protein>
<dbReference type="Proteomes" id="UP000078407">
    <property type="component" value="Unassembled WGS sequence"/>
</dbReference>
<sequence>MNLNASIPVFKLYGESRNWPAADLLHCESIQSRSSLYEWHIRIHQHADLVQLLYLHKGEVEIDIEGVKHHVRQACIQVVPALCVHGFKFSPGTQGYSLSFSAPLIAQFEQQFGRPLQVLKQAACVPVKGSNRQINTLFSTLQSEYEGAGEARDMMLHSLISALLVWLNRQCAPVPGSSSRVERKRAVIHQFNQLVECHYREQLLVTHYASVIGLSSVHLNTLCHEFYGCSALNVLHQRVLLEAKRRLLYTSMTISQISDYLGFSDATYFSRFFRRYTGTTPKDFRQHPMRELKASLIEGR</sequence>
<reference evidence="7 8" key="1">
    <citation type="submission" date="2016-04" db="EMBL/GenBank/DDBJ databases">
        <title>ATOL: Assembling a taxonomically balanced genome-scale reconstruction of the evolutionary history of the Enterobacteriaceae.</title>
        <authorList>
            <person name="Plunkett G.III."/>
            <person name="Neeno-Eckwall E.C."/>
            <person name="Glasner J.D."/>
            <person name="Perna N.T."/>
        </authorList>
    </citation>
    <scope>NUCLEOTIDE SEQUENCE [LARGE SCALE GENOMIC DNA]</scope>
    <source>
        <strain evidence="7 8">ATCC 51602</strain>
    </source>
</reference>
<dbReference type="Pfam" id="PF02311">
    <property type="entry name" value="AraC_binding"/>
    <property type="match status" value="1"/>
</dbReference>
<evidence type="ECO:0000313" key="8">
    <source>
        <dbReference type="Proteomes" id="UP000078407"/>
    </source>
</evidence>